<protein>
    <submittedName>
        <fullName evidence="1">Uncharacterized protein</fullName>
    </submittedName>
</protein>
<sequence length="93" mass="10845">METVPAFVFGSCSGTSHAPAKCREISTRCTLMVRIFSGLEDLDCSGMVLSDKDSDVFIKHRMNWHMSEIFHYRRRGERRDESPSRWHARLPER</sequence>
<name>A0ABQ9Z1S9_9CRUS</name>
<comment type="caution">
    <text evidence="1">The sequence shown here is derived from an EMBL/GenBank/DDBJ whole genome shotgun (WGS) entry which is preliminary data.</text>
</comment>
<gene>
    <name evidence="1" type="ORF">OUZ56_012017</name>
</gene>
<accession>A0ABQ9Z1S9</accession>
<proteinExistence type="predicted"/>
<keyword evidence="2" id="KW-1185">Reference proteome</keyword>
<dbReference type="Proteomes" id="UP001234178">
    <property type="component" value="Unassembled WGS sequence"/>
</dbReference>
<organism evidence="1 2">
    <name type="scientific">Daphnia magna</name>
    <dbReference type="NCBI Taxonomy" id="35525"/>
    <lineage>
        <taxon>Eukaryota</taxon>
        <taxon>Metazoa</taxon>
        <taxon>Ecdysozoa</taxon>
        <taxon>Arthropoda</taxon>
        <taxon>Crustacea</taxon>
        <taxon>Branchiopoda</taxon>
        <taxon>Diplostraca</taxon>
        <taxon>Cladocera</taxon>
        <taxon>Anomopoda</taxon>
        <taxon>Daphniidae</taxon>
        <taxon>Daphnia</taxon>
    </lineage>
</organism>
<dbReference type="EMBL" id="JAOYFB010000002">
    <property type="protein sequence ID" value="KAK4006861.1"/>
    <property type="molecule type" value="Genomic_DNA"/>
</dbReference>
<evidence type="ECO:0000313" key="1">
    <source>
        <dbReference type="EMBL" id="KAK4006861.1"/>
    </source>
</evidence>
<evidence type="ECO:0000313" key="2">
    <source>
        <dbReference type="Proteomes" id="UP001234178"/>
    </source>
</evidence>
<reference evidence="1 2" key="1">
    <citation type="journal article" date="2023" name="Nucleic Acids Res.">
        <title>The hologenome of Daphnia magna reveals possible DNA methylation and microbiome-mediated evolution of the host genome.</title>
        <authorList>
            <person name="Chaturvedi A."/>
            <person name="Li X."/>
            <person name="Dhandapani V."/>
            <person name="Marshall H."/>
            <person name="Kissane S."/>
            <person name="Cuenca-Cambronero M."/>
            <person name="Asole G."/>
            <person name="Calvet F."/>
            <person name="Ruiz-Romero M."/>
            <person name="Marangio P."/>
            <person name="Guigo R."/>
            <person name="Rago D."/>
            <person name="Mirbahai L."/>
            <person name="Eastwood N."/>
            <person name="Colbourne J.K."/>
            <person name="Zhou J."/>
            <person name="Mallon E."/>
            <person name="Orsini L."/>
        </authorList>
    </citation>
    <scope>NUCLEOTIDE SEQUENCE [LARGE SCALE GENOMIC DNA]</scope>
    <source>
        <strain evidence="1">LRV0_1</strain>
    </source>
</reference>